<evidence type="ECO:0000256" key="1">
    <source>
        <dbReference type="ARBA" id="ARBA00001936"/>
    </source>
</evidence>
<name>A0ABP0GHC5_CLALP</name>
<dbReference type="EC" id="2.7.7.19" evidence="4"/>
<feature type="region of interest" description="Disordered" evidence="10">
    <location>
        <begin position="102"/>
        <end position="139"/>
    </location>
</feature>
<evidence type="ECO:0000256" key="9">
    <source>
        <dbReference type="ARBA" id="ARBA00038491"/>
    </source>
</evidence>
<dbReference type="Gene3D" id="1.10.1410.10">
    <property type="match status" value="1"/>
</dbReference>
<evidence type="ECO:0000313" key="13">
    <source>
        <dbReference type="EMBL" id="CAK8691127.1"/>
    </source>
</evidence>
<dbReference type="Pfam" id="PF03828">
    <property type="entry name" value="PAP_assoc"/>
    <property type="match status" value="1"/>
</dbReference>
<dbReference type="EMBL" id="CAWYQH010000119">
    <property type="protein sequence ID" value="CAK8691127.1"/>
    <property type="molecule type" value="Genomic_DNA"/>
</dbReference>
<evidence type="ECO:0000256" key="4">
    <source>
        <dbReference type="ARBA" id="ARBA00012388"/>
    </source>
</evidence>
<evidence type="ECO:0000256" key="6">
    <source>
        <dbReference type="ARBA" id="ARBA00022679"/>
    </source>
</evidence>
<dbReference type="Gene3D" id="3.30.460.10">
    <property type="entry name" value="Beta Polymerase, domain 2"/>
    <property type="match status" value="1"/>
</dbReference>
<comment type="cofactor">
    <cofactor evidence="2">
        <name>Mg(2+)</name>
        <dbReference type="ChEBI" id="CHEBI:18420"/>
    </cofactor>
</comment>
<evidence type="ECO:0000256" key="3">
    <source>
        <dbReference type="ARBA" id="ARBA00004496"/>
    </source>
</evidence>
<evidence type="ECO:0000259" key="12">
    <source>
        <dbReference type="Pfam" id="PF22600"/>
    </source>
</evidence>
<evidence type="ECO:0000256" key="5">
    <source>
        <dbReference type="ARBA" id="ARBA00022490"/>
    </source>
</evidence>
<keyword evidence="14" id="KW-1185">Reference proteome</keyword>
<organism evidence="13 14">
    <name type="scientific">Clavelina lepadiformis</name>
    <name type="common">Light-bulb sea squirt</name>
    <name type="synonym">Ascidia lepadiformis</name>
    <dbReference type="NCBI Taxonomy" id="159417"/>
    <lineage>
        <taxon>Eukaryota</taxon>
        <taxon>Metazoa</taxon>
        <taxon>Chordata</taxon>
        <taxon>Tunicata</taxon>
        <taxon>Ascidiacea</taxon>
        <taxon>Aplousobranchia</taxon>
        <taxon>Clavelinidae</taxon>
        <taxon>Clavelina</taxon>
    </lineage>
</organism>
<gene>
    <name evidence="13" type="ORF">CVLEPA_LOCUS23719</name>
</gene>
<reference evidence="13 14" key="1">
    <citation type="submission" date="2024-02" db="EMBL/GenBank/DDBJ databases">
        <authorList>
            <person name="Daric V."/>
            <person name="Darras S."/>
        </authorList>
    </citation>
    <scope>NUCLEOTIDE SEQUENCE [LARGE SCALE GENOMIC DNA]</scope>
</reference>
<evidence type="ECO:0000256" key="7">
    <source>
        <dbReference type="ARBA" id="ARBA00022723"/>
    </source>
</evidence>
<keyword evidence="6" id="KW-0808">Transferase</keyword>
<dbReference type="SUPFAM" id="SSF81631">
    <property type="entry name" value="PAP/OAS1 substrate-binding domain"/>
    <property type="match status" value="1"/>
</dbReference>
<dbReference type="InterPro" id="IPR054708">
    <property type="entry name" value="MTPAP-like_central"/>
</dbReference>
<dbReference type="InterPro" id="IPR043519">
    <property type="entry name" value="NT_sf"/>
</dbReference>
<dbReference type="PANTHER" id="PTHR12271:SF40">
    <property type="entry name" value="POLY(A) RNA POLYMERASE GLD2"/>
    <property type="match status" value="1"/>
</dbReference>
<feature type="domain" description="PAP-associated" evidence="11">
    <location>
        <begin position="499"/>
        <end position="556"/>
    </location>
</feature>
<sequence length="611" mass="69969">MDKKSRKSIYIEHHGRYFHDYDPERNARQSSQTNLHRYPLKRDVVYSVNRNMEYNLQHPPQVPESYFRNSRNDLRNIIARKAKNRQKPPLLIYERNSNFYGRKPLRTPSTSEIVSNERNNPVHKPNMRSGLKWNQPNHTRLNSSAENEVIIISSDSDCEIVEFCQTSKSTASEAKQHGILNGKREHNMLKNKQSSPNCGVGVFSKCIPAKQSSNAKEQVLKRKISDNFKTSSLRPTASTDRNNKRRRLESSHPSQTTSQCQVLNRVLHADPLSQQIQKFLVDNEQRQAFLDEKIDLVTALEKTLSNTIFPGARVHLVGSSSNGFGRVTSDADMCLVLDGVTRVISRKPFSVLTKIQNLLRNVDFASNLQIIPAKVSILKFNVPHCGLECDINVDKTIGLRNTYLLLAYARRDPRVRPLVMCVKEWAHTNEINDASRGTFSSYALCLMVIHYLQCGPKPRVLPSLQVLYPQSFSFDLSLDEVNEFALKVPPFCSANKQPLSELLIGFFEYFSRFDFSQIMSVRLGKTLRLTEGHYTDKENPYSKKFFRIEEPFDLSNVARAVKMPKAPLLIRKFSQAVVRIAQEKDLRCLLRNATPQSHLPSGVCDNRYRVV</sequence>
<feature type="compositionally biased region" description="Polar residues" evidence="10">
    <location>
        <begin position="227"/>
        <end position="240"/>
    </location>
</feature>
<proteinExistence type="inferred from homology"/>
<comment type="cofactor">
    <cofactor evidence="1">
        <name>Mn(2+)</name>
        <dbReference type="ChEBI" id="CHEBI:29035"/>
    </cofactor>
</comment>
<dbReference type="SUPFAM" id="SSF81301">
    <property type="entry name" value="Nucleotidyltransferase"/>
    <property type="match status" value="1"/>
</dbReference>
<evidence type="ECO:0000256" key="2">
    <source>
        <dbReference type="ARBA" id="ARBA00001946"/>
    </source>
</evidence>
<dbReference type="PANTHER" id="PTHR12271">
    <property type="entry name" value="POLY A POLYMERASE CID PAP -RELATED"/>
    <property type="match status" value="1"/>
</dbReference>
<feature type="compositionally biased region" description="Polar residues" evidence="10">
    <location>
        <begin position="107"/>
        <end position="119"/>
    </location>
</feature>
<dbReference type="Pfam" id="PF22600">
    <property type="entry name" value="MTPAP-like_central"/>
    <property type="match status" value="1"/>
</dbReference>
<evidence type="ECO:0000259" key="11">
    <source>
        <dbReference type="Pfam" id="PF03828"/>
    </source>
</evidence>
<dbReference type="InterPro" id="IPR002058">
    <property type="entry name" value="PAP_assoc"/>
</dbReference>
<feature type="region of interest" description="Disordered" evidence="10">
    <location>
        <begin position="214"/>
        <end position="259"/>
    </location>
</feature>
<keyword evidence="8" id="KW-0460">Magnesium</keyword>
<dbReference type="Proteomes" id="UP001642483">
    <property type="component" value="Unassembled WGS sequence"/>
</dbReference>
<evidence type="ECO:0000256" key="8">
    <source>
        <dbReference type="ARBA" id="ARBA00022842"/>
    </source>
</evidence>
<comment type="subcellular location">
    <subcellularLocation>
        <location evidence="3">Cytoplasm</location>
    </subcellularLocation>
</comment>
<protein>
    <recommendedName>
        <fullName evidence="4">polynucleotide adenylyltransferase</fullName>
        <ecNumber evidence="4">2.7.7.19</ecNumber>
    </recommendedName>
</protein>
<evidence type="ECO:0000313" key="14">
    <source>
        <dbReference type="Proteomes" id="UP001642483"/>
    </source>
</evidence>
<comment type="similarity">
    <text evidence="9">Belongs to the DNA polymerase type-B-like family. GLD2 subfamily.</text>
</comment>
<comment type="caution">
    <text evidence="13">The sequence shown here is derived from an EMBL/GenBank/DDBJ whole genome shotgun (WGS) entry which is preliminary data.</text>
</comment>
<evidence type="ECO:0000256" key="10">
    <source>
        <dbReference type="SAM" id="MobiDB-lite"/>
    </source>
</evidence>
<accession>A0ABP0GHC5</accession>
<keyword evidence="7" id="KW-0479">Metal-binding</keyword>
<keyword evidence="5" id="KW-0963">Cytoplasm</keyword>
<feature type="domain" description="Poly(A) RNA polymerase mitochondrial-like central palm" evidence="12">
    <location>
        <begin position="272"/>
        <end position="409"/>
    </location>
</feature>
<dbReference type="CDD" id="cd05402">
    <property type="entry name" value="NT_PAP_TUTase"/>
    <property type="match status" value="1"/>
</dbReference>